<evidence type="ECO:0000313" key="1">
    <source>
        <dbReference type="EMBL" id="KAK7690509.1"/>
    </source>
</evidence>
<accession>A0AAW0GFM1</accession>
<proteinExistence type="predicted"/>
<gene>
    <name evidence="1" type="ORF">QCA50_005607</name>
</gene>
<sequence length="51" mass="5858">MSSFVEHNVLMDFKHYIYIFFCNLQVTAIIRSHAGIKDLCNVIGNTPLDDL</sequence>
<dbReference type="EMBL" id="JASBNA010000006">
    <property type="protein sequence ID" value="KAK7690509.1"/>
    <property type="molecule type" value="Genomic_DNA"/>
</dbReference>
<dbReference type="Proteomes" id="UP001385951">
    <property type="component" value="Unassembled WGS sequence"/>
</dbReference>
<evidence type="ECO:0000313" key="2">
    <source>
        <dbReference type="Proteomes" id="UP001385951"/>
    </source>
</evidence>
<keyword evidence="2" id="KW-1185">Reference proteome</keyword>
<protein>
    <submittedName>
        <fullName evidence="1">Uncharacterized protein</fullName>
    </submittedName>
</protein>
<reference evidence="1 2" key="1">
    <citation type="submission" date="2022-09" db="EMBL/GenBank/DDBJ databases">
        <authorList>
            <person name="Palmer J.M."/>
        </authorList>
    </citation>
    <scope>NUCLEOTIDE SEQUENCE [LARGE SCALE GENOMIC DNA]</scope>
    <source>
        <strain evidence="1 2">DSM 7382</strain>
    </source>
</reference>
<organism evidence="1 2">
    <name type="scientific">Cerrena zonata</name>
    <dbReference type="NCBI Taxonomy" id="2478898"/>
    <lineage>
        <taxon>Eukaryota</taxon>
        <taxon>Fungi</taxon>
        <taxon>Dikarya</taxon>
        <taxon>Basidiomycota</taxon>
        <taxon>Agaricomycotina</taxon>
        <taxon>Agaricomycetes</taxon>
        <taxon>Polyporales</taxon>
        <taxon>Cerrenaceae</taxon>
        <taxon>Cerrena</taxon>
    </lineage>
</organism>
<dbReference type="AlphaFoldDB" id="A0AAW0GFM1"/>
<name>A0AAW0GFM1_9APHY</name>
<comment type="caution">
    <text evidence="1">The sequence shown here is derived from an EMBL/GenBank/DDBJ whole genome shotgun (WGS) entry which is preliminary data.</text>
</comment>